<reference evidence="10 11" key="1">
    <citation type="submission" date="2019-09" db="EMBL/GenBank/DDBJ databases">
        <title>Genomes of family Cryomorphaceae.</title>
        <authorList>
            <person name="Bowman J.P."/>
        </authorList>
    </citation>
    <scope>NUCLEOTIDE SEQUENCE [LARGE SCALE GENOMIC DNA]</scope>
    <source>
        <strain evidence="10 11">LMG 25704</strain>
    </source>
</reference>
<dbReference type="RefSeq" id="WP_151667987.1">
    <property type="nucleotide sequence ID" value="NZ_WBVO01000010.1"/>
</dbReference>
<name>A0A6N6RKK6_9FLAO</name>
<keyword evidence="11" id="KW-1185">Reference proteome</keyword>
<keyword evidence="3" id="KW-0597">Phosphoprotein</keyword>
<proteinExistence type="predicted"/>
<organism evidence="10 11">
    <name type="scientific">Phaeocystidibacter luteus</name>
    <dbReference type="NCBI Taxonomy" id="911197"/>
    <lineage>
        <taxon>Bacteria</taxon>
        <taxon>Pseudomonadati</taxon>
        <taxon>Bacteroidota</taxon>
        <taxon>Flavobacteriia</taxon>
        <taxon>Flavobacteriales</taxon>
        <taxon>Phaeocystidibacteraceae</taxon>
        <taxon>Phaeocystidibacter</taxon>
    </lineage>
</organism>
<evidence type="ECO:0000256" key="1">
    <source>
        <dbReference type="ARBA" id="ARBA00000085"/>
    </source>
</evidence>
<dbReference type="SUPFAM" id="SSF47384">
    <property type="entry name" value="Homodimeric domain of signal transducing histidine kinase"/>
    <property type="match status" value="1"/>
</dbReference>
<keyword evidence="4" id="KW-0808">Transferase</keyword>
<evidence type="ECO:0000256" key="3">
    <source>
        <dbReference type="ARBA" id="ARBA00022553"/>
    </source>
</evidence>
<dbReference type="GO" id="GO:0016036">
    <property type="term" value="P:cellular response to phosphate starvation"/>
    <property type="evidence" value="ECO:0007669"/>
    <property type="project" value="TreeGrafter"/>
</dbReference>
<dbReference type="InterPro" id="IPR036097">
    <property type="entry name" value="HisK_dim/P_sf"/>
</dbReference>
<keyword evidence="7" id="KW-0175">Coiled coil</keyword>
<dbReference type="GO" id="GO:0000155">
    <property type="term" value="F:phosphorelay sensor kinase activity"/>
    <property type="evidence" value="ECO:0007669"/>
    <property type="project" value="InterPro"/>
</dbReference>
<comment type="catalytic activity">
    <reaction evidence="1">
        <text>ATP + protein L-histidine = ADP + protein N-phospho-L-histidine.</text>
        <dbReference type="EC" id="2.7.13.3"/>
    </reaction>
</comment>
<keyword evidence="5 10" id="KW-0418">Kinase</keyword>
<dbReference type="InterPro" id="IPR003594">
    <property type="entry name" value="HATPase_dom"/>
</dbReference>
<dbReference type="GO" id="GO:0005886">
    <property type="term" value="C:plasma membrane"/>
    <property type="evidence" value="ECO:0007669"/>
    <property type="project" value="TreeGrafter"/>
</dbReference>
<dbReference type="Proteomes" id="UP000468650">
    <property type="component" value="Unassembled WGS sequence"/>
</dbReference>
<dbReference type="InterPro" id="IPR005467">
    <property type="entry name" value="His_kinase_dom"/>
</dbReference>
<dbReference type="SUPFAM" id="SSF55874">
    <property type="entry name" value="ATPase domain of HSP90 chaperone/DNA topoisomerase II/histidine kinase"/>
    <property type="match status" value="1"/>
</dbReference>
<evidence type="ECO:0000256" key="5">
    <source>
        <dbReference type="ARBA" id="ARBA00022777"/>
    </source>
</evidence>
<comment type="caution">
    <text evidence="10">The sequence shown here is derived from an EMBL/GenBank/DDBJ whole genome shotgun (WGS) entry which is preliminary data.</text>
</comment>
<evidence type="ECO:0000256" key="2">
    <source>
        <dbReference type="ARBA" id="ARBA00012438"/>
    </source>
</evidence>
<keyword evidence="8" id="KW-0472">Membrane</keyword>
<evidence type="ECO:0000313" key="10">
    <source>
        <dbReference type="EMBL" id="KAB2807644.1"/>
    </source>
</evidence>
<evidence type="ECO:0000256" key="6">
    <source>
        <dbReference type="ARBA" id="ARBA00023012"/>
    </source>
</evidence>
<dbReference type="EMBL" id="WBVO01000010">
    <property type="protein sequence ID" value="KAB2807644.1"/>
    <property type="molecule type" value="Genomic_DNA"/>
</dbReference>
<sequence>MNYSFSLRVKGVSVLFSALTLQSLFGTLPQMPNRKVNQWSSSSTMRSKPFNTRATDQADGYLTYVEGYDTLMFSFILGCAILGLLICILIYCVWRIKYKLKQKEVQIQSNFAKLEEIERQRVELLQILGHDMRGPIWGLRNYVETLQRQNLDVAEQENLRVHAVSSLKQVQNLLEELIEWGEAKSDFFKGAERVELKPLVESLVEIYRLNAFAKNIEIYQRIEDDLFVKSNRKSLSTILRNLLDNAIKHTSTGRVAIFCAVQGQILSISIADTGAGMSQETIRSLRNNTHQCSNAGTHGETCSGKGLQTAFKLCDELGMKLMIESDVGVGTTVTLKYLVISNSD</sequence>
<dbReference type="InterPro" id="IPR050351">
    <property type="entry name" value="BphY/WalK/GraS-like"/>
</dbReference>
<gene>
    <name evidence="10" type="ORF">F8C67_11425</name>
</gene>
<evidence type="ECO:0000259" key="9">
    <source>
        <dbReference type="PROSITE" id="PS50109"/>
    </source>
</evidence>
<keyword evidence="8" id="KW-1133">Transmembrane helix</keyword>
<dbReference type="CDD" id="cd00075">
    <property type="entry name" value="HATPase"/>
    <property type="match status" value="1"/>
</dbReference>
<evidence type="ECO:0000313" key="11">
    <source>
        <dbReference type="Proteomes" id="UP000468650"/>
    </source>
</evidence>
<dbReference type="EC" id="2.7.13.3" evidence="2"/>
<dbReference type="PROSITE" id="PS50109">
    <property type="entry name" value="HIS_KIN"/>
    <property type="match status" value="1"/>
</dbReference>
<protein>
    <recommendedName>
        <fullName evidence="2">histidine kinase</fullName>
        <ecNumber evidence="2">2.7.13.3</ecNumber>
    </recommendedName>
</protein>
<dbReference type="InterPro" id="IPR003661">
    <property type="entry name" value="HisK_dim/P_dom"/>
</dbReference>
<feature type="transmembrane region" description="Helical" evidence="8">
    <location>
        <begin position="71"/>
        <end position="94"/>
    </location>
</feature>
<accession>A0A6N6RKK6</accession>
<dbReference type="OrthoDB" id="9810447at2"/>
<evidence type="ECO:0000256" key="8">
    <source>
        <dbReference type="SAM" id="Phobius"/>
    </source>
</evidence>
<dbReference type="PANTHER" id="PTHR45453:SF1">
    <property type="entry name" value="PHOSPHATE REGULON SENSOR PROTEIN PHOR"/>
    <property type="match status" value="1"/>
</dbReference>
<keyword evidence="6" id="KW-0902">Two-component regulatory system</keyword>
<feature type="coiled-coil region" evidence="7">
    <location>
        <begin position="100"/>
        <end position="159"/>
    </location>
</feature>
<evidence type="ECO:0000256" key="7">
    <source>
        <dbReference type="SAM" id="Coils"/>
    </source>
</evidence>
<keyword evidence="8" id="KW-0812">Transmembrane</keyword>
<evidence type="ECO:0000256" key="4">
    <source>
        <dbReference type="ARBA" id="ARBA00022679"/>
    </source>
</evidence>
<dbReference type="PANTHER" id="PTHR45453">
    <property type="entry name" value="PHOSPHATE REGULON SENSOR PROTEIN PHOR"/>
    <property type="match status" value="1"/>
</dbReference>
<dbReference type="Gene3D" id="1.10.287.130">
    <property type="match status" value="1"/>
</dbReference>
<feature type="domain" description="Histidine kinase" evidence="9">
    <location>
        <begin position="127"/>
        <end position="341"/>
    </location>
</feature>
<dbReference type="GO" id="GO:0004721">
    <property type="term" value="F:phosphoprotein phosphatase activity"/>
    <property type="evidence" value="ECO:0007669"/>
    <property type="project" value="TreeGrafter"/>
</dbReference>
<dbReference type="Gene3D" id="3.30.565.10">
    <property type="entry name" value="Histidine kinase-like ATPase, C-terminal domain"/>
    <property type="match status" value="1"/>
</dbReference>
<dbReference type="Pfam" id="PF02518">
    <property type="entry name" value="HATPase_c"/>
    <property type="match status" value="1"/>
</dbReference>
<dbReference type="AlphaFoldDB" id="A0A6N6RKK6"/>
<dbReference type="InterPro" id="IPR036890">
    <property type="entry name" value="HATPase_C_sf"/>
</dbReference>
<dbReference type="SMART" id="SM00387">
    <property type="entry name" value="HATPase_c"/>
    <property type="match status" value="1"/>
</dbReference>
<dbReference type="SMART" id="SM00388">
    <property type="entry name" value="HisKA"/>
    <property type="match status" value="1"/>
</dbReference>